<dbReference type="PANTHER" id="PTHR46797:SF23">
    <property type="entry name" value="HTH-TYPE TRANSCRIPTIONAL REGULATOR SUTR"/>
    <property type="match status" value="1"/>
</dbReference>
<evidence type="ECO:0000256" key="1">
    <source>
        <dbReference type="ARBA" id="ARBA00023015"/>
    </source>
</evidence>
<dbReference type="AlphaFoldDB" id="A0A120AGQ3"/>
<dbReference type="SMART" id="SM00530">
    <property type="entry name" value="HTH_XRE"/>
    <property type="match status" value="1"/>
</dbReference>
<dbReference type="InterPro" id="IPR001387">
    <property type="entry name" value="Cro/C1-type_HTH"/>
</dbReference>
<comment type="caution">
    <text evidence="5">The sequence shown here is derived from an EMBL/GenBank/DDBJ whole genome shotgun (WGS) entry which is preliminary data.</text>
</comment>
<dbReference type="Pfam" id="PF13560">
    <property type="entry name" value="HTH_31"/>
    <property type="match status" value="1"/>
</dbReference>
<dbReference type="CDD" id="cd00093">
    <property type="entry name" value="HTH_XRE"/>
    <property type="match status" value="1"/>
</dbReference>
<keyword evidence="3" id="KW-0804">Transcription</keyword>
<dbReference type="PROSITE" id="PS50943">
    <property type="entry name" value="HTH_CROC1"/>
    <property type="match status" value="1"/>
</dbReference>
<keyword evidence="6" id="KW-1185">Reference proteome</keyword>
<dbReference type="PANTHER" id="PTHR46797">
    <property type="entry name" value="HTH-TYPE TRANSCRIPTIONAL REGULATOR"/>
    <property type="match status" value="1"/>
</dbReference>
<name>A0A120AGQ3_9GAMM</name>
<evidence type="ECO:0000256" key="2">
    <source>
        <dbReference type="ARBA" id="ARBA00023125"/>
    </source>
</evidence>
<dbReference type="CDD" id="cd02209">
    <property type="entry name" value="cupin_XRE_C"/>
    <property type="match status" value="1"/>
</dbReference>
<dbReference type="GO" id="GO:0005829">
    <property type="term" value="C:cytosol"/>
    <property type="evidence" value="ECO:0007669"/>
    <property type="project" value="TreeGrafter"/>
</dbReference>
<dbReference type="Gene3D" id="2.60.120.10">
    <property type="entry name" value="Jelly Rolls"/>
    <property type="match status" value="1"/>
</dbReference>
<evidence type="ECO:0000256" key="3">
    <source>
        <dbReference type="ARBA" id="ARBA00023163"/>
    </source>
</evidence>
<dbReference type="Gene3D" id="1.10.260.40">
    <property type="entry name" value="lambda repressor-like DNA-binding domains"/>
    <property type="match status" value="1"/>
</dbReference>
<dbReference type="Proteomes" id="UP000023435">
    <property type="component" value="Unassembled WGS sequence"/>
</dbReference>
<accession>A0A120AGQ3</accession>
<dbReference type="InterPro" id="IPR014710">
    <property type="entry name" value="RmlC-like_jellyroll"/>
</dbReference>
<evidence type="ECO:0000259" key="4">
    <source>
        <dbReference type="PROSITE" id="PS50943"/>
    </source>
</evidence>
<dbReference type="EMBL" id="JAJA02000001">
    <property type="protein sequence ID" value="KWS04942.1"/>
    <property type="molecule type" value="Genomic_DNA"/>
</dbReference>
<evidence type="ECO:0000313" key="6">
    <source>
        <dbReference type="Proteomes" id="UP000023435"/>
    </source>
</evidence>
<evidence type="ECO:0000313" key="5">
    <source>
        <dbReference type="EMBL" id="KWS04942.1"/>
    </source>
</evidence>
<gene>
    <name evidence="5" type="ORF">AZ78_2492</name>
</gene>
<dbReference type="InterPro" id="IPR050807">
    <property type="entry name" value="TransReg_Diox_bact_type"/>
</dbReference>
<dbReference type="GO" id="GO:0003700">
    <property type="term" value="F:DNA-binding transcription factor activity"/>
    <property type="evidence" value="ECO:0007669"/>
    <property type="project" value="TreeGrafter"/>
</dbReference>
<dbReference type="InterPro" id="IPR011051">
    <property type="entry name" value="RmlC_Cupin_sf"/>
</dbReference>
<dbReference type="InterPro" id="IPR010982">
    <property type="entry name" value="Lambda_DNA-bd_dom_sf"/>
</dbReference>
<dbReference type="SUPFAM" id="SSF51182">
    <property type="entry name" value="RmlC-like cupins"/>
    <property type="match status" value="1"/>
</dbReference>
<feature type="domain" description="HTH cro/C1-type" evidence="4">
    <location>
        <begin position="17"/>
        <end position="71"/>
    </location>
</feature>
<dbReference type="SUPFAM" id="SSF47413">
    <property type="entry name" value="lambda repressor-like DNA-binding domains"/>
    <property type="match status" value="1"/>
</dbReference>
<protein>
    <submittedName>
        <fullName evidence="5">Transcriptional regulator, Cro/CI family</fullName>
    </submittedName>
</protein>
<keyword evidence="2" id="KW-0238">DNA-binding</keyword>
<keyword evidence="1" id="KW-0805">Transcription regulation</keyword>
<dbReference type="RefSeq" id="WP_036108281.1">
    <property type="nucleotide sequence ID" value="NZ_JAJA02000001.1"/>
</dbReference>
<sequence>MPSQSAPAFLAHVAHNLRRLRGAAGLSQKALAQASGVSLRMIGGIENGATSVSTSTLDRIGVALGASLADLVADPAQERSSTIDRLGWQGERGGEGVLRTSVVARREVETWEWTLQPGERYQAGADPRGWHVQVIVVEGCLSLQLADGEHELRAQAMLFDSAQAHAFANRGEGLLRFYRITIC</sequence>
<proteinExistence type="predicted"/>
<organism evidence="5 6">
    <name type="scientific">Lysobacter capsici AZ78</name>
    <dbReference type="NCBI Taxonomy" id="1444315"/>
    <lineage>
        <taxon>Bacteria</taxon>
        <taxon>Pseudomonadati</taxon>
        <taxon>Pseudomonadota</taxon>
        <taxon>Gammaproteobacteria</taxon>
        <taxon>Lysobacterales</taxon>
        <taxon>Lysobacteraceae</taxon>
        <taxon>Lysobacter</taxon>
    </lineage>
</organism>
<dbReference type="GO" id="GO:0003677">
    <property type="term" value="F:DNA binding"/>
    <property type="evidence" value="ECO:0007669"/>
    <property type="project" value="UniProtKB-KW"/>
</dbReference>
<reference evidence="5 6" key="1">
    <citation type="journal article" date="2014" name="Genome Announc.">
        <title>Draft Genome Sequence of Lysobacter capsici AZ78, a Bacterium Antagonistic to Plant-Pathogenic Oomycetes.</title>
        <authorList>
            <person name="Puopolo G."/>
            <person name="Sonego P."/>
            <person name="Engelen K."/>
            <person name="Pertot I."/>
        </authorList>
    </citation>
    <scope>NUCLEOTIDE SEQUENCE [LARGE SCALE GENOMIC DNA]</scope>
    <source>
        <strain evidence="5 6">AZ78</strain>
    </source>
</reference>